<feature type="coiled-coil region" evidence="3">
    <location>
        <begin position="176"/>
        <end position="203"/>
    </location>
</feature>
<dbReference type="GO" id="GO:0015095">
    <property type="term" value="F:magnesium ion transmembrane transporter activity"/>
    <property type="evidence" value="ECO:0007669"/>
    <property type="project" value="UniProtKB-ARBA"/>
</dbReference>
<comment type="function">
    <text evidence="2">Magnesium transporter that may mediate the influx of magnesium.</text>
</comment>
<dbReference type="Pfam" id="PF22099">
    <property type="entry name" value="MRS2-like"/>
    <property type="match status" value="1"/>
</dbReference>
<dbReference type="AlphaFoldDB" id="A0AAV1EFG9"/>
<gene>
    <name evidence="5" type="ORF">OLC1_LOCUS24205</name>
</gene>
<keyword evidence="3" id="KW-0175">Coiled coil</keyword>
<organism evidence="5 6">
    <name type="scientific">Oldenlandia corymbosa var. corymbosa</name>
    <dbReference type="NCBI Taxonomy" id="529605"/>
    <lineage>
        <taxon>Eukaryota</taxon>
        <taxon>Viridiplantae</taxon>
        <taxon>Streptophyta</taxon>
        <taxon>Embryophyta</taxon>
        <taxon>Tracheophyta</taxon>
        <taxon>Spermatophyta</taxon>
        <taxon>Magnoliopsida</taxon>
        <taxon>eudicotyledons</taxon>
        <taxon>Gunneridae</taxon>
        <taxon>Pentapetalae</taxon>
        <taxon>asterids</taxon>
        <taxon>lamiids</taxon>
        <taxon>Gentianales</taxon>
        <taxon>Rubiaceae</taxon>
        <taxon>Rubioideae</taxon>
        <taxon>Spermacoceae</taxon>
        <taxon>Hedyotis-Oldenlandia complex</taxon>
        <taxon>Oldenlandia</taxon>
    </lineage>
</organism>
<keyword evidence="2" id="KW-0812">Transmembrane</keyword>
<dbReference type="PANTHER" id="PTHR13890:SF31">
    <property type="entry name" value="MAGNESIUM TRANSPORTER MRS2-2-RELATED"/>
    <property type="match status" value="1"/>
</dbReference>
<dbReference type="PANTHER" id="PTHR13890">
    <property type="entry name" value="RNA SPLICING PROTEIN MRS2, MITOCHONDRIAL"/>
    <property type="match status" value="1"/>
</dbReference>
<keyword evidence="2" id="KW-0406">Ion transport</keyword>
<proteinExistence type="inferred from homology"/>
<keyword evidence="2" id="KW-0460">Magnesium</keyword>
<dbReference type="InterPro" id="IPR039204">
    <property type="entry name" value="MRS2-like"/>
</dbReference>
<evidence type="ECO:0000256" key="3">
    <source>
        <dbReference type="SAM" id="Coils"/>
    </source>
</evidence>
<evidence type="ECO:0000313" key="6">
    <source>
        <dbReference type="Proteomes" id="UP001161247"/>
    </source>
</evidence>
<sequence length="374" mass="42660">MGRDGSIIPVDDGSGRGGSLTKKMPESRSWLQLDALGQEMNMEADKYVIMNRVQIHARDIRIIDPFLSYPSKILSRERAIVLNLEVLILNPMDENVIPIVEELRRRLPLGNGGESSPNEIETEEEYENPFELRALDVILEAICSHLDARSTELETAVYTALDMLTLKITHRNLDKLRKLKNQMTRLTSRVQKVRDELHDLLDDDHLMSTLYLSRKLGAVNWSMSIHHPKTASKTTKPSRGSALVGDFGDDNDIQELEMLLEAYFSQIDNTFDKLARVRDYIDSTEDYLNIQLDNRRNKLYQLDLFFNAGVVALAINAIVSGFFGMNFNFTWSLDGYGYTFKWVVVFSSLLTAVVFILIVEYARHKGLFGAWTNS</sequence>
<feature type="transmembrane region" description="Helical" evidence="2">
    <location>
        <begin position="339"/>
        <end position="359"/>
    </location>
</feature>
<dbReference type="Gene3D" id="1.20.58.340">
    <property type="entry name" value="Magnesium transport protein CorA, transmembrane region"/>
    <property type="match status" value="1"/>
</dbReference>
<comment type="similarity">
    <text evidence="1 2">Belongs to the CorA metal ion transporter (MIT) (TC 1.A.35.5) family.</text>
</comment>
<evidence type="ECO:0000256" key="1">
    <source>
        <dbReference type="ARBA" id="ARBA00007535"/>
    </source>
</evidence>
<keyword evidence="2" id="KW-0472">Membrane</keyword>
<protein>
    <recommendedName>
        <fullName evidence="2">Magnesium transporter</fullName>
    </recommendedName>
</protein>
<keyword evidence="2" id="KW-1133">Transmembrane helix</keyword>
<keyword evidence="6" id="KW-1185">Reference proteome</keyword>
<feature type="region of interest" description="Disordered" evidence="4">
    <location>
        <begin position="1"/>
        <end position="23"/>
    </location>
</feature>
<accession>A0AAV1EFG9</accession>
<keyword evidence="2" id="KW-0813">Transport</keyword>
<dbReference type="GO" id="GO:0016020">
    <property type="term" value="C:membrane"/>
    <property type="evidence" value="ECO:0007669"/>
    <property type="project" value="UniProtKB-SubCell"/>
</dbReference>
<dbReference type="Proteomes" id="UP001161247">
    <property type="component" value="Chromosome 9"/>
</dbReference>
<dbReference type="Gene3D" id="2.40.128.330">
    <property type="match status" value="1"/>
</dbReference>
<comment type="subcellular location">
    <subcellularLocation>
        <location evidence="2">Membrane</location>
        <topology evidence="2">Multi-pass membrane protein</topology>
    </subcellularLocation>
</comment>
<evidence type="ECO:0000256" key="4">
    <source>
        <dbReference type="SAM" id="MobiDB-lite"/>
    </source>
</evidence>
<feature type="transmembrane region" description="Helical" evidence="2">
    <location>
        <begin position="304"/>
        <end position="327"/>
    </location>
</feature>
<evidence type="ECO:0000256" key="2">
    <source>
        <dbReference type="RuleBase" id="RU366041"/>
    </source>
</evidence>
<dbReference type="CDD" id="cd12823">
    <property type="entry name" value="Mrs2_Mfm1p-like"/>
    <property type="match status" value="1"/>
</dbReference>
<evidence type="ECO:0000313" key="5">
    <source>
        <dbReference type="EMBL" id="CAI9118307.1"/>
    </source>
</evidence>
<name>A0AAV1EFG9_OLDCO</name>
<dbReference type="EMBL" id="OX459126">
    <property type="protein sequence ID" value="CAI9118307.1"/>
    <property type="molecule type" value="Genomic_DNA"/>
</dbReference>
<reference evidence="5" key="1">
    <citation type="submission" date="2023-03" db="EMBL/GenBank/DDBJ databases">
        <authorList>
            <person name="Julca I."/>
        </authorList>
    </citation>
    <scope>NUCLEOTIDE SEQUENCE</scope>
</reference>